<keyword evidence="14" id="KW-1185">Reference proteome</keyword>
<evidence type="ECO:0000256" key="8">
    <source>
        <dbReference type="ARBA" id="ARBA00029447"/>
    </source>
</evidence>
<evidence type="ECO:0000256" key="1">
    <source>
        <dbReference type="ARBA" id="ARBA00004651"/>
    </source>
</evidence>
<dbReference type="GO" id="GO:0007165">
    <property type="term" value="P:signal transduction"/>
    <property type="evidence" value="ECO:0007669"/>
    <property type="project" value="UniProtKB-KW"/>
</dbReference>
<evidence type="ECO:0000313" key="14">
    <source>
        <dbReference type="Proteomes" id="UP000037175"/>
    </source>
</evidence>
<dbReference type="Pfam" id="PF02743">
    <property type="entry name" value="dCache_1"/>
    <property type="match status" value="1"/>
</dbReference>
<protein>
    <submittedName>
        <fullName evidence="13">Methyl-accepting chemotaxis sensory transducer with Cache sensor</fullName>
    </submittedName>
</protein>
<reference evidence="14" key="1">
    <citation type="submission" date="2015-07" db="EMBL/GenBank/DDBJ databases">
        <title>Complete Genome of Thermincola ferriacetica strain Z-0001T.</title>
        <authorList>
            <person name="Lusk B."/>
            <person name="Badalamenti J.P."/>
            <person name="Parameswaran P."/>
            <person name="Bond D.R."/>
            <person name="Torres C.I."/>
        </authorList>
    </citation>
    <scope>NUCLEOTIDE SEQUENCE [LARGE SCALE GENOMIC DNA]</scope>
    <source>
        <strain evidence="14">Z-0001</strain>
    </source>
</reference>
<dbReference type="Gene3D" id="6.10.340.10">
    <property type="match status" value="1"/>
</dbReference>
<evidence type="ECO:0000256" key="7">
    <source>
        <dbReference type="ARBA" id="ARBA00023224"/>
    </source>
</evidence>
<dbReference type="SMART" id="SM00283">
    <property type="entry name" value="MA"/>
    <property type="match status" value="1"/>
</dbReference>
<comment type="caution">
    <text evidence="13">The sequence shown here is derived from an EMBL/GenBank/DDBJ whole genome shotgun (WGS) entry which is preliminary data.</text>
</comment>
<evidence type="ECO:0000256" key="4">
    <source>
        <dbReference type="ARBA" id="ARBA00022692"/>
    </source>
</evidence>
<dbReference type="Proteomes" id="UP000037175">
    <property type="component" value="Unassembled WGS sequence"/>
</dbReference>
<dbReference type="CDD" id="cd11386">
    <property type="entry name" value="MCP_signal"/>
    <property type="match status" value="1"/>
</dbReference>
<evidence type="ECO:0000256" key="6">
    <source>
        <dbReference type="ARBA" id="ARBA00023136"/>
    </source>
</evidence>
<dbReference type="InterPro" id="IPR033479">
    <property type="entry name" value="dCache_1"/>
</dbReference>
<feature type="transmembrane region" description="Helical" evidence="10">
    <location>
        <begin position="12"/>
        <end position="33"/>
    </location>
</feature>
<keyword evidence="6 10" id="KW-0472">Membrane</keyword>
<dbReference type="SMART" id="SM00304">
    <property type="entry name" value="HAMP"/>
    <property type="match status" value="2"/>
</dbReference>
<dbReference type="Gene3D" id="3.30.450.20">
    <property type="entry name" value="PAS domain"/>
    <property type="match status" value="1"/>
</dbReference>
<keyword evidence="3" id="KW-0145">Chemotaxis</keyword>
<dbReference type="PROSITE" id="PS50111">
    <property type="entry name" value="CHEMOTAXIS_TRANSDUC_2"/>
    <property type="match status" value="1"/>
</dbReference>
<accession>A0A0L6W327</accession>
<dbReference type="EMBL" id="LGTE01000007">
    <property type="protein sequence ID" value="KNZ69930.1"/>
    <property type="molecule type" value="Genomic_DNA"/>
</dbReference>
<dbReference type="InterPro" id="IPR004089">
    <property type="entry name" value="MCPsignal_dom"/>
</dbReference>
<evidence type="ECO:0000256" key="3">
    <source>
        <dbReference type="ARBA" id="ARBA00022500"/>
    </source>
</evidence>
<dbReference type="CDD" id="cd12912">
    <property type="entry name" value="PDC2_MCP_like"/>
    <property type="match status" value="1"/>
</dbReference>
<dbReference type="Pfam" id="PF00672">
    <property type="entry name" value="HAMP"/>
    <property type="match status" value="1"/>
</dbReference>
<proteinExistence type="inferred from homology"/>
<keyword evidence="4 10" id="KW-0812">Transmembrane</keyword>
<dbReference type="CDD" id="cd12914">
    <property type="entry name" value="PDC1_DGC_like"/>
    <property type="match status" value="1"/>
</dbReference>
<name>A0A0L6W327_9FIRM</name>
<evidence type="ECO:0000259" key="11">
    <source>
        <dbReference type="PROSITE" id="PS50111"/>
    </source>
</evidence>
<dbReference type="SUPFAM" id="SSF158472">
    <property type="entry name" value="HAMP domain-like"/>
    <property type="match status" value="1"/>
</dbReference>
<feature type="transmembrane region" description="Helical" evidence="10">
    <location>
        <begin position="296"/>
        <end position="315"/>
    </location>
</feature>
<dbReference type="PATRIC" id="fig|281456.6.peg.1391"/>
<evidence type="ECO:0000256" key="9">
    <source>
        <dbReference type="PROSITE-ProRule" id="PRU00284"/>
    </source>
</evidence>
<evidence type="ECO:0000256" key="10">
    <source>
        <dbReference type="SAM" id="Phobius"/>
    </source>
</evidence>
<comment type="subcellular location">
    <subcellularLocation>
        <location evidence="1">Cell membrane</location>
        <topology evidence="1">Multi-pass membrane protein</topology>
    </subcellularLocation>
</comment>
<keyword evidence="2" id="KW-1003">Cell membrane</keyword>
<dbReference type="PANTHER" id="PTHR32089:SF112">
    <property type="entry name" value="LYSOZYME-LIKE PROTEIN-RELATED"/>
    <property type="match status" value="1"/>
</dbReference>
<dbReference type="CDD" id="cd06225">
    <property type="entry name" value="HAMP"/>
    <property type="match status" value="1"/>
</dbReference>
<feature type="domain" description="HAMP" evidence="12">
    <location>
        <begin position="316"/>
        <end position="368"/>
    </location>
</feature>
<dbReference type="SUPFAM" id="SSF58104">
    <property type="entry name" value="Methyl-accepting chemotaxis protein (MCP) signaling domain"/>
    <property type="match status" value="2"/>
</dbReference>
<feature type="domain" description="Methyl-accepting transducer" evidence="11">
    <location>
        <begin position="415"/>
        <end position="665"/>
    </location>
</feature>
<dbReference type="GO" id="GO:0006935">
    <property type="term" value="P:chemotaxis"/>
    <property type="evidence" value="ECO:0007669"/>
    <property type="project" value="UniProtKB-KW"/>
</dbReference>
<evidence type="ECO:0000259" key="12">
    <source>
        <dbReference type="PROSITE" id="PS50885"/>
    </source>
</evidence>
<dbReference type="PROSITE" id="PS50885">
    <property type="entry name" value="HAMP"/>
    <property type="match status" value="1"/>
</dbReference>
<dbReference type="PANTHER" id="PTHR32089">
    <property type="entry name" value="METHYL-ACCEPTING CHEMOTAXIS PROTEIN MCPB"/>
    <property type="match status" value="1"/>
</dbReference>
<dbReference type="Gene3D" id="1.10.287.950">
    <property type="entry name" value="Methyl-accepting chemotaxis protein"/>
    <property type="match status" value="1"/>
</dbReference>
<dbReference type="AlphaFoldDB" id="A0A0L6W327"/>
<dbReference type="GO" id="GO:0005886">
    <property type="term" value="C:plasma membrane"/>
    <property type="evidence" value="ECO:0007669"/>
    <property type="project" value="UniProtKB-SubCell"/>
</dbReference>
<keyword evidence="7 9" id="KW-0807">Transducer</keyword>
<dbReference type="SUPFAM" id="SSF103190">
    <property type="entry name" value="Sensory domain-like"/>
    <property type="match status" value="1"/>
</dbReference>
<dbReference type="Pfam" id="PF00015">
    <property type="entry name" value="MCPsignal"/>
    <property type="match status" value="1"/>
</dbReference>
<organism evidence="13 14">
    <name type="scientific">Thermincola ferriacetica</name>
    <dbReference type="NCBI Taxonomy" id="281456"/>
    <lineage>
        <taxon>Bacteria</taxon>
        <taxon>Bacillati</taxon>
        <taxon>Bacillota</taxon>
        <taxon>Clostridia</taxon>
        <taxon>Eubacteriales</taxon>
        <taxon>Thermincolaceae</taxon>
        <taxon>Thermincola</taxon>
    </lineage>
</organism>
<comment type="similarity">
    <text evidence="8">Belongs to the methyl-accepting chemotaxis (MCP) protein family.</text>
</comment>
<dbReference type="InterPro" id="IPR029151">
    <property type="entry name" value="Sensor-like_sf"/>
</dbReference>
<sequence length="729" mass="78239">MPKIKLNLFTKLFFYMFVLVMVVTLGISVNSYYRSAQIIGQKENELLDTVVKEKVNTFEVIIKNSAQTDELIAGLPMVREYVAAANAGQILKNTAELSSHLKNIYQKSNGLYENVFIAGKNGRSLADGIGGKSVGVDLRKKKYYKGAIEGKLTLGEVSISPVTGRPVFVIGAPIKNGSETIGVAGVSIDFNTLTKPITETKIGQTGFTYVANKQGLILAHPDSSVVMKQDLDEQGPDLARISQRMREEVQGSGSYTLNGVEKIIVFRQVPNTDWVLASVIESGEVLAQINQVRVQFFVIGGIALLLALGAAIIIARNLTGPIKKLLEAMERTAKGDLTYHLEIQRQDELGGLVHAFNKMQAQTNGLIRHAAEMAAKVSMTSKELSSNAKEATKATQQVAQTIEQVAKGSANQAQSVTEIVQVMDQMVQSIQQVAAGAGEQSKNVVTTTDMVNEMVEKIAVMAESMENIRQVAEQNGLVAENGGKAVEKTVDGMLKVKEAVFATANRIHDLGEHSQKIGEIIQVIDDIAEQTNLLALNAAIEAARAGEHGKGFAVVADEVRKLAERSSKATKEIAQLITDIQRGTKVAIDSMQTGTTEVEQGVVLAQEAGRSLKEIVDGVKNSGENIHKIMELINNILTGSREVSQAVNNVAAITEGNSAATEEMSASAQQVNSSIQNVASISEENASAAEEVSASTEELTASIEEISASSEQLARMAEELQGLVSKFSV</sequence>
<evidence type="ECO:0000313" key="13">
    <source>
        <dbReference type="EMBL" id="KNZ69930.1"/>
    </source>
</evidence>
<evidence type="ECO:0000256" key="5">
    <source>
        <dbReference type="ARBA" id="ARBA00022989"/>
    </source>
</evidence>
<dbReference type="InterPro" id="IPR003660">
    <property type="entry name" value="HAMP_dom"/>
</dbReference>
<gene>
    <name evidence="13" type="ORF">Tfer_1310</name>
</gene>
<evidence type="ECO:0000256" key="2">
    <source>
        <dbReference type="ARBA" id="ARBA00022475"/>
    </source>
</evidence>
<keyword evidence="5 10" id="KW-1133">Transmembrane helix</keyword>
<dbReference type="RefSeq" id="WP_052217371.1">
    <property type="nucleotide sequence ID" value="NZ_LGTE01000007.1"/>
</dbReference>